<evidence type="ECO:0000256" key="6">
    <source>
        <dbReference type="ARBA" id="ARBA00022989"/>
    </source>
</evidence>
<keyword evidence="4 8" id="KW-0812">Transmembrane</keyword>
<dbReference type="GO" id="GO:0008233">
    <property type="term" value="F:peptidase activity"/>
    <property type="evidence" value="ECO:0007669"/>
    <property type="project" value="UniProtKB-KW"/>
</dbReference>
<evidence type="ECO:0000256" key="2">
    <source>
        <dbReference type="ARBA" id="ARBA00022475"/>
    </source>
</evidence>
<protein>
    <submittedName>
        <fullName evidence="9">Exosortase family protein XrtF</fullName>
    </submittedName>
</protein>
<sequence length="179" mass="20551">MERNKTVLFFLLKFFGTYLVLFLLYSFYLSSTQKKESYFACAPITKAVANQTNLLLNAFGVDSKIEQNSNEVSMNLFIDNNIVARVIEGCNAVSIIILFISFVVAFSAGFKSTFLYVLFGSALIYVVNVARIGIIAVAIYKLPQYEHWLHDYIFPAIIYGLTFLLWFVWIRKFSKLKNE</sequence>
<evidence type="ECO:0000256" key="8">
    <source>
        <dbReference type="SAM" id="Phobius"/>
    </source>
</evidence>
<evidence type="ECO:0000256" key="5">
    <source>
        <dbReference type="ARBA" id="ARBA00022801"/>
    </source>
</evidence>
<dbReference type="NCBIfam" id="TIGR04178">
    <property type="entry name" value="exo_archaeo"/>
    <property type="match status" value="1"/>
</dbReference>
<dbReference type="InterPro" id="IPR026392">
    <property type="entry name" value="Exo/Archaeosortase_dom"/>
</dbReference>
<keyword evidence="10" id="KW-1185">Reference proteome</keyword>
<evidence type="ECO:0000256" key="1">
    <source>
        <dbReference type="ARBA" id="ARBA00004651"/>
    </source>
</evidence>
<keyword evidence="6 8" id="KW-1133">Transmembrane helix</keyword>
<dbReference type="EMBL" id="FNNJ01000005">
    <property type="protein sequence ID" value="SDX40252.1"/>
    <property type="molecule type" value="Genomic_DNA"/>
</dbReference>
<name>A0A1H3BE80_9FLAO</name>
<keyword evidence="2" id="KW-1003">Cell membrane</keyword>
<comment type="subcellular location">
    <subcellularLocation>
        <location evidence="1">Cell membrane</location>
        <topology evidence="1">Multi-pass membrane protein</topology>
    </subcellularLocation>
</comment>
<evidence type="ECO:0000313" key="9">
    <source>
        <dbReference type="EMBL" id="SDX40252.1"/>
    </source>
</evidence>
<dbReference type="InterPro" id="IPR026323">
    <property type="entry name" value="Exosortase-related_prot_XrtF"/>
</dbReference>
<dbReference type="OrthoDB" id="678161at2"/>
<keyword evidence="3" id="KW-0645">Protease</keyword>
<evidence type="ECO:0000313" key="10">
    <source>
        <dbReference type="Proteomes" id="UP000199595"/>
    </source>
</evidence>
<dbReference type="STRING" id="762486.SAMN05444411_10596"/>
<dbReference type="AlphaFoldDB" id="A0A1H3BE80"/>
<feature type="transmembrane region" description="Helical" evidence="8">
    <location>
        <begin position="113"/>
        <end position="140"/>
    </location>
</feature>
<proteinExistence type="predicted"/>
<dbReference type="GO" id="GO:0006508">
    <property type="term" value="P:proteolysis"/>
    <property type="evidence" value="ECO:0007669"/>
    <property type="project" value="UniProtKB-KW"/>
</dbReference>
<reference evidence="10" key="1">
    <citation type="submission" date="2016-10" db="EMBL/GenBank/DDBJ databases">
        <authorList>
            <person name="Varghese N."/>
            <person name="Submissions S."/>
        </authorList>
    </citation>
    <scope>NUCLEOTIDE SEQUENCE [LARGE SCALE GENOMIC DNA]</scope>
    <source>
        <strain evidence="10">DSM 24956</strain>
    </source>
</reference>
<dbReference type="InterPro" id="IPR019127">
    <property type="entry name" value="Exosortase"/>
</dbReference>
<evidence type="ECO:0000256" key="3">
    <source>
        <dbReference type="ARBA" id="ARBA00022670"/>
    </source>
</evidence>
<dbReference type="Proteomes" id="UP000199595">
    <property type="component" value="Unassembled WGS sequence"/>
</dbReference>
<gene>
    <name evidence="9" type="ORF">SAMN05444411_10596</name>
</gene>
<feature type="transmembrane region" description="Helical" evidence="8">
    <location>
        <begin position="82"/>
        <end position="106"/>
    </location>
</feature>
<dbReference type="RefSeq" id="WP_090123314.1">
    <property type="nucleotide sequence ID" value="NZ_FNNJ01000005.1"/>
</dbReference>
<accession>A0A1H3BE80</accession>
<evidence type="ECO:0000256" key="4">
    <source>
        <dbReference type="ARBA" id="ARBA00022692"/>
    </source>
</evidence>
<dbReference type="NCBIfam" id="TIGR04128">
    <property type="entry name" value="exoso_Fjoh_1448"/>
    <property type="match status" value="1"/>
</dbReference>
<dbReference type="GO" id="GO:0005886">
    <property type="term" value="C:plasma membrane"/>
    <property type="evidence" value="ECO:0007669"/>
    <property type="project" value="UniProtKB-SubCell"/>
</dbReference>
<feature type="transmembrane region" description="Helical" evidence="8">
    <location>
        <begin position="152"/>
        <end position="170"/>
    </location>
</feature>
<keyword evidence="7 8" id="KW-0472">Membrane</keyword>
<keyword evidence="5" id="KW-0378">Hydrolase</keyword>
<organism evidence="9 10">
    <name type="scientific">Lutibacter oricola</name>
    <dbReference type="NCBI Taxonomy" id="762486"/>
    <lineage>
        <taxon>Bacteria</taxon>
        <taxon>Pseudomonadati</taxon>
        <taxon>Bacteroidota</taxon>
        <taxon>Flavobacteriia</taxon>
        <taxon>Flavobacteriales</taxon>
        <taxon>Flavobacteriaceae</taxon>
        <taxon>Lutibacter</taxon>
    </lineage>
</organism>
<feature type="transmembrane region" description="Helical" evidence="8">
    <location>
        <begin position="7"/>
        <end position="28"/>
    </location>
</feature>
<evidence type="ECO:0000256" key="7">
    <source>
        <dbReference type="ARBA" id="ARBA00023136"/>
    </source>
</evidence>
<dbReference type="Pfam" id="PF09721">
    <property type="entry name" value="Exosortase_EpsH"/>
    <property type="match status" value="1"/>
</dbReference>